<reference evidence="3" key="1">
    <citation type="journal article" date="2019" name="Sci. Rep.">
        <title>Draft genome of Tanacetum cinerariifolium, the natural source of mosquito coil.</title>
        <authorList>
            <person name="Yamashiro T."/>
            <person name="Shiraishi A."/>
            <person name="Satake H."/>
            <person name="Nakayama K."/>
        </authorList>
    </citation>
    <scope>NUCLEOTIDE SEQUENCE</scope>
</reference>
<evidence type="ECO:0000313" key="3">
    <source>
        <dbReference type="EMBL" id="GEU73577.1"/>
    </source>
</evidence>
<evidence type="ECO:0000259" key="2">
    <source>
        <dbReference type="Pfam" id="PF07727"/>
    </source>
</evidence>
<organism evidence="3">
    <name type="scientific">Tanacetum cinerariifolium</name>
    <name type="common">Dalmatian daisy</name>
    <name type="synonym">Chrysanthemum cinerariifolium</name>
    <dbReference type="NCBI Taxonomy" id="118510"/>
    <lineage>
        <taxon>Eukaryota</taxon>
        <taxon>Viridiplantae</taxon>
        <taxon>Streptophyta</taxon>
        <taxon>Embryophyta</taxon>
        <taxon>Tracheophyta</taxon>
        <taxon>Spermatophyta</taxon>
        <taxon>Magnoliopsida</taxon>
        <taxon>eudicotyledons</taxon>
        <taxon>Gunneridae</taxon>
        <taxon>Pentapetalae</taxon>
        <taxon>asterids</taxon>
        <taxon>campanulids</taxon>
        <taxon>Asterales</taxon>
        <taxon>Asteraceae</taxon>
        <taxon>Asteroideae</taxon>
        <taxon>Anthemideae</taxon>
        <taxon>Anthemidinae</taxon>
        <taxon>Tanacetum</taxon>
    </lineage>
</organism>
<dbReference type="InterPro" id="IPR013103">
    <property type="entry name" value="RVT_2"/>
</dbReference>
<comment type="caution">
    <text evidence="3">The sequence shown here is derived from an EMBL/GenBank/DDBJ whole genome shotgun (WGS) entry which is preliminary data.</text>
</comment>
<accession>A0A6L2MJY5</accession>
<sequence>MTTLAEHIIVVGAENRPPMLEKSMYNSWASRIRLFIKGNKHGRMMLDSIDNGLLQGGDPIKCINKAMAFLSVVASREIATTSRGNYAASQPKVVKCYNCLGEGNMVKQCTQPKRPRSFAWFKEKLLLAEAQEADVLSKVPYSDTYLNDMLNQEELQNVGIQDTNSSAPNNLLVLSLVEQMTDYVANLDKEIKQIKWLKHSNYNPNTSVKSYTPIRIEAPSKLPKDNFCENQNAPTFNQLFKIIELKAQSQENDAIVRKLKDRIKSLSGKDSVENVKKYIDEIETINIELEHSVAKLLFENENLRKERKHLKSIYKDQFDSIRKTRVQSNLHCTSLISQINEKSVENLDLNSQLQEKVFAITALRNKLRKLKGKNVVDTAVSKPSATIAPGMFKLDIEPISYRLKNNRDAHEVYLEKTIENTDTLRRLVKCARKQNYSKTLLESACMFTKHVQELLDYVSKTCPSLMKSCEKLVIVTPMNKDKKVSWKPTGRIFTIVGNRCPLTRIAATKEVPLKETTVTPVITQSPSVKVYSRKPKASRSVGSSSKAKIVESKNSNTKNPKQSWGSTVSNVPSSFIIDCRLSKLFCGIRIAPSIDRSHSQLINFIIIPLGVEEADHDIEVAHMNNNPYVDFLIPEPSFEESSTQVVIPNNVHSINQPPEYINKWTKDHPIDNVIDDPFRPVSNRHQLQNEALLCYFDAFLSSVEPKSYKEALMESCWIKAMQEELNEFERLEVKLDELGGVLKNKARLVARGYRQEEEIEFEESFAPVARLKAIRIFIAFAAHMNMVVYQMDVKIAFLKSIMHEEVYVSQLDGFVDPM</sequence>
<feature type="compositionally biased region" description="Polar residues" evidence="1">
    <location>
        <begin position="540"/>
        <end position="567"/>
    </location>
</feature>
<protein>
    <recommendedName>
        <fullName evidence="2">Reverse transcriptase Ty1/copia-type domain-containing protein</fullName>
    </recommendedName>
</protein>
<dbReference type="Pfam" id="PF07727">
    <property type="entry name" value="RVT_2"/>
    <property type="match status" value="1"/>
</dbReference>
<gene>
    <name evidence="3" type="ORF">Tci_045555</name>
</gene>
<dbReference type="AlphaFoldDB" id="A0A6L2MJY5"/>
<feature type="region of interest" description="Disordered" evidence="1">
    <location>
        <begin position="533"/>
        <end position="567"/>
    </location>
</feature>
<evidence type="ECO:0000256" key="1">
    <source>
        <dbReference type="SAM" id="MobiDB-lite"/>
    </source>
</evidence>
<feature type="domain" description="Reverse transcriptase Ty1/copia-type" evidence="2">
    <location>
        <begin position="736"/>
        <end position="814"/>
    </location>
</feature>
<name>A0A6L2MJY5_TANCI</name>
<dbReference type="EMBL" id="BKCJ010006717">
    <property type="protein sequence ID" value="GEU73577.1"/>
    <property type="molecule type" value="Genomic_DNA"/>
</dbReference>
<proteinExistence type="predicted"/>